<comment type="subcellular location">
    <subcellularLocation>
        <location evidence="1">Cell membrane</location>
        <topology evidence="1">Multi-pass membrane protein</topology>
    </subcellularLocation>
</comment>
<organism evidence="8 9">
    <name type="scientific">Paraburkholderia tuberum</name>
    <dbReference type="NCBI Taxonomy" id="157910"/>
    <lineage>
        <taxon>Bacteria</taxon>
        <taxon>Pseudomonadati</taxon>
        <taxon>Pseudomonadota</taxon>
        <taxon>Betaproteobacteria</taxon>
        <taxon>Burkholderiales</taxon>
        <taxon>Burkholderiaceae</taxon>
        <taxon>Paraburkholderia</taxon>
    </lineage>
</organism>
<dbReference type="InterPro" id="IPR002758">
    <property type="entry name" value="Cation_antiport_E"/>
</dbReference>
<keyword evidence="9" id="KW-1185">Reference proteome</keyword>
<dbReference type="GO" id="GO:0005886">
    <property type="term" value="C:plasma membrane"/>
    <property type="evidence" value="ECO:0007669"/>
    <property type="project" value="UniProtKB-SubCell"/>
</dbReference>
<keyword evidence="3" id="KW-1003">Cell membrane</keyword>
<evidence type="ECO:0000256" key="7">
    <source>
        <dbReference type="SAM" id="Phobius"/>
    </source>
</evidence>
<evidence type="ECO:0000256" key="4">
    <source>
        <dbReference type="ARBA" id="ARBA00022692"/>
    </source>
</evidence>
<dbReference type="Pfam" id="PF01899">
    <property type="entry name" value="MNHE"/>
    <property type="match status" value="1"/>
</dbReference>
<evidence type="ECO:0000256" key="5">
    <source>
        <dbReference type="ARBA" id="ARBA00022989"/>
    </source>
</evidence>
<dbReference type="PANTHER" id="PTHR34584">
    <property type="entry name" value="NA(+)/H(+) ANTIPORTER SUBUNIT E1"/>
    <property type="match status" value="1"/>
</dbReference>
<keyword evidence="4 7" id="KW-0812">Transmembrane</keyword>
<dbReference type="Proteomes" id="UP000199365">
    <property type="component" value="Unassembled WGS sequence"/>
</dbReference>
<comment type="similarity">
    <text evidence="2">Belongs to the CPA3 antiporters (TC 2.A.63) subunit E family.</text>
</comment>
<evidence type="ECO:0000256" key="2">
    <source>
        <dbReference type="ARBA" id="ARBA00006228"/>
    </source>
</evidence>
<dbReference type="STRING" id="157910.SAMN05445850_6518"/>
<dbReference type="AlphaFoldDB" id="A0A1H1K7S7"/>
<feature type="transmembrane region" description="Helical" evidence="7">
    <location>
        <begin position="37"/>
        <end position="55"/>
    </location>
</feature>
<dbReference type="PANTHER" id="PTHR34584:SF1">
    <property type="entry name" value="NA(+)_H(+) ANTIPORTER SUBUNIT E1"/>
    <property type="match status" value="1"/>
</dbReference>
<evidence type="ECO:0000256" key="1">
    <source>
        <dbReference type="ARBA" id="ARBA00004651"/>
    </source>
</evidence>
<keyword evidence="6 7" id="KW-0472">Membrane</keyword>
<dbReference type="GO" id="GO:0008324">
    <property type="term" value="F:monoatomic cation transmembrane transporter activity"/>
    <property type="evidence" value="ECO:0007669"/>
    <property type="project" value="InterPro"/>
</dbReference>
<evidence type="ECO:0000256" key="6">
    <source>
        <dbReference type="ARBA" id="ARBA00023136"/>
    </source>
</evidence>
<protein>
    <submittedName>
        <fullName evidence="8">Membrane bound protein complex subunit mbxA</fullName>
    </submittedName>
</protein>
<name>A0A1H1K7S7_9BURK</name>
<dbReference type="PIRSF" id="PIRSF019239">
    <property type="entry name" value="MrpE"/>
    <property type="match status" value="1"/>
</dbReference>
<dbReference type="EMBL" id="FNKX01000003">
    <property type="protein sequence ID" value="SDR58343.1"/>
    <property type="molecule type" value="Genomic_DNA"/>
</dbReference>
<evidence type="ECO:0000313" key="9">
    <source>
        <dbReference type="Proteomes" id="UP000199365"/>
    </source>
</evidence>
<accession>A0A1H1K7S7</accession>
<keyword evidence="5 7" id="KW-1133">Transmembrane helix</keyword>
<sequence>MAANNGKPVSSFVPRGMPGLWVVLFVIWMIANASLAVEPALVGLVITFVIARVFVSSSEAWQRLRLTPGAPYHFAAYSATFVVELVRANLNVMALVYSPRIDIKPGIVKVRTRLQTPLGRLALANSIALTPGSLVMDIRDDILFIHLLDVKTTNIDAATEALVAPFEKHLEKVFG</sequence>
<evidence type="ECO:0000313" key="8">
    <source>
        <dbReference type="EMBL" id="SDR58343.1"/>
    </source>
</evidence>
<proteinExistence type="inferred from homology"/>
<gene>
    <name evidence="8" type="ORF">SAMN05445850_6518</name>
</gene>
<dbReference type="RefSeq" id="WP_090810579.1">
    <property type="nucleotide sequence ID" value="NZ_FNKX01000003.1"/>
</dbReference>
<evidence type="ECO:0000256" key="3">
    <source>
        <dbReference type="ARBA" id="ARBA00022475"/>
    </source>
</evidence>
<feature type="transmembrane region" description="Helical" evidence="7">
    <location>
        <begin position="12"/>
        <end position="31"/>
    </location>
</feature>
<reference evidence="9" key="1">
    <citation type="submission" date="2016-10" db="EMBL/GenBank/DDBJ databases">
        <authorList>
            <person name="Varghese N."/>
            <person name="Submissions S."/>
        </authorList>
    </citation>
    <scope>NUCLEOTIDE SEQUENCE [LARGE SCALE GENOMIC DNA]</scope>
    <source>
        <strain evidence="9">DUS833</strain>
    </source>
</reference>